<dbReference type="PANTHER" id="PTHR23513:SF11">
    <property type="entry name" value="STAPHYLOFERRIN A TRANSPORTER"/>
    <property type="match status" value="1"/>
</dbReference>
<dbReference type="SUPFAM" id="SSF103473">
    <property type="entry name" value="MFS general substrate transporter"/>
    <property type="match status" value="1"/>
</dbReference>
<evidence type="ECO:0000256" key="3">
    <source>
        <dbReference type="ARBA" id="ARBA00022692"/>
    </source>
</evidence>
<dbReference type="CDD" id="cd06173">
    <property type="entry name" value="MFS_MefA_like"/>
    <property type="match status" value="1"/>
</dbReference>
<dbReference type="InterPro" id="IPR011701">
    <property type="entry name" value="MFS"/>
</dbReference>
<evidence type="ECO:0008006" key="8">
    <source>
        <dbReference type="Google" id="ProtNLM"/>
    </source>
</evidence>
<evidence type="ECO:0000313" key="7">
    <source>
        <dbReference type="EMBL" id="SVA23545.1"/>
    </source>
</evidence>
<feature type="transmembrane region" description="Helical" evidence="6">
    <location>
        <begin position="340"/>
        <end position="363"/>
    </location>
</feature>
<feature type="transmembrane region" description="Helical" evidence="6">
    <location>
        <begin position="133"/>
        <end position="155"/>
    </location>
</feature>
<organism evidence="7">
    <name type="scientific">marine metagenome</name>
    <dbReference type="NCBI Taxonomy" id="408172"/>
    <lineage>
        <taxon>unclassified sequences</taxon>
        <taxon>metagenomes</taxon>
        <taxon>ecological metagenomes</taxon>
    </lineage>
</organism>
<dbReference type="AlphaFoldDB" id="A0A381U5L9"/>
<feature type="transmembrane region" description="Helical" evidence="6">
    <location>
        <begin position="283"/>
        <end position="300"/>
    </location>
</feature>
<feature type="transmembrane region" description="Helical" evidence="6">
    <location>
        <begin position="217"/>
        <end position="241"/>
    </location>
</feature>
<keyword evidence="2" id="KW-1003">Cell membrane</keyword>
<dbReference type="InterPro" id="IPR036259">
    <property type="entry name" value="MFS_trans_sf"/>
</dbReference>
<dbReference type="PANTHER" id="PTHR23513">
    <property type="entry name" value="INTEGRAL MEMBRANE EFFLUX PROTEIN-RELATED"/>
    <property type="match status" value="1"/>
</dbReference>
<gene>
    <name evidence="7" type="ORF">METZ01_LOCUS76399</name>
</gene>
<feature type="transmembrane region" description="Helical" evidence="6">
    <location>
        <begin position="7"/>
        <end position="33"/>
    </location>
</feature>
<name>A0A381U5L9_9ZZZZ</name>
<accession>A0A381U5L9</accession>
<keyword evidence="5 6" id="KW-0472">Membrane</keyword>
<evidence type="ECO:0000256" key="6">
    <source>
        <dbReference type="SAM" id="Phobius"/>
    </source>
</evidence>
<dbReference type="GO" id="GO:0005886">
    <property type="term" value="C:plasma membrane"/>
    <property type="evidence" value="ECO:0007669"/>
    <property type="project" value="UniProtKB-SubCell"/>
</dbReference>
<feature type="transmembrane region" description="Helical" evidence="6">
    <location>
        <begin position="39"/>
        <end position="58"/>
    </location>
</feature>
<evidence type="ECO:0000256" key="2">
    <source>
        <dbReference type="ARBA" id="ARBA00022475"/>
    </source>
</evidence>
<dbReference type="Gene3D" id="1.20.1250.20">
    <property type="entry name" value="MFS general substrate transporter like domains"/>
    <property type="match status" value="1"/>
</dbReference>
<dbReference type="Pfam" id="PF07690">
    <property type="entry name" value="MFS_1"/>
    <property type="match status" value="1"/>
</dbReference>
<dbReference type="EMBL" id="UINC01005787">
    <property type="protein sequence ID" value="SVA23545.1"/>
    <property type="molecule type" value="Genomic_DNA"/>
</dbReference>
<feature type="transmembrane region" description="Helical" evidence="6">
    <location>
        <begin position="70"/>
        <end position="90"/>
    </location>
</feature>
<keyword evidence="3 6" id="KW-0812">Transmembrane</keyword>
<dbReference type="GO" id="GO:0022857">
    <property type="term" value="F:transmembrane transporter activity"/>
    <property type="evidence" value="ECO:0007669"/>
    <property type="project" value="InterPro"/>
</dbReference>
<reference evidence="7" key="1">
    <citation type="submission" date="2018-05" db="EMBL/GenBank/DDBJ databases">
        <authorList>
            <person name="Lanie J.A."/>
            <person name="Ng W.-L."/>
            <person name="Kazmierczak K.M."/>
            <person name="Andrzejewski T.M."/>
            <person name="Davidsen T.M."/>
            <person name="Wayne K.J."/>
            <person name="Tettelin H."/>
            <person name="Glass J.I."/>
            <person name="Rusch D."/>
            <person name="Podicherti R."/>
            <person name="Tsui H.-C.T."/>
            <person name="Winkler M.E."/>
        </authorList>
    </citation>
    <scope>NUCLEOTIDE SEQUENCE</scope>
</reference>
<feature type="transmembrane region" description="Helical" evidence="6">
    <location>
        <begin position="161"/>
        <end position="180"/>
    </location>
</feature>
<evidence type="ECO:0000256" key="4">
    <source>
        <dbReference type="ARBA" id="ARBA00022989"/>
    </source>
</evidence>
<comment type="subcellular location">
    <subcellularLocation>
        <location evidence="1">Cell membrane</location>
        <topology evidence="1">Multi-pass membrane protein</topology>
    </subcellularLocation>
</comment>
<evidence type="ECO:0000256" key="5">
    <source>
        <dbReference type="ARBA" id="ARBA00023136"/>
    </source>
</evidence>
<proteinExistence type="predicted"/>
<protein>
    <recommendedName>
        <fullName evidence="8">Major facilitator superfamily (MFS) profile domain-containing protein</fullName>
    </recommendedName>
</protein>
<feature type="transmembrane region" description="Helical" evidence="6">
    <location>
        <begin position="96"/>
        <end position="113"/>
    </location>
</feature>
<feature type="transmembrane region" description="Helical" evidence="6">
    <location>
        <begin position="369"/>
        <end position="392"/>
    </location>
</feature>
<sequence length="397" mass="42688">MTPLRYYLLGTGTWFASYGIQGVIFAWLITLVLRETPSMVGVAQTAMLLPAMLFMLIGGSLADRWGGRIVAARAQALAVIPPLVLVYVLLTDRLSIEIMIAYAAAIGVLQAFVTPARDSLLNTVASGRIQRTVVQVTLLQFTVQMLGFALAGTAAYIGGEWIVLTQALLLAVGAWALYRLPRIPQLAAQKPELFISSMWHSISEGSRTVMRSPGMRTVVITNIAMGIFFMGSYIVTIPLHIREIYDGTSADLAIVNGLNSLGLVLVIFTLLKRGDIKRQGRALLIAHGLGAVFLGFASAVSQFPLFGLFLFCWGACGGVAMSMSRTVMQELAPEDQRGRVMGFFSFSFMGAGPVGALGLGFLVEQFGSSATIAIAGIAMFAIAVFMSVWTPLWKLST</sequence>
<evidence type="ECO:0000256" key="1">
    <source>
        <dbReference type="ARBA" id="ARBA00004651"/>
    </source>
</evidence>
<keyword evidence="4 6" id="KW-1133">Transmembrane helix</keyword>
<feature type="transmembrane region" description="Helical" evidence="6">
    <location>
        <begin position="253"/>
        <end position="271"/>
    </location>
</feature>
<feature type="transmembrane region" description="Helical" evidence="6">
    <location>
        <begin position="306"/>
        <end position="328"/>
    </location>
</feature>